<accession>A0ABT5EMH4</accession>
<name>A0ABT5EMH4_9BACT</name>
<dbReference type="EMBL" id="JAQNDO010000001">
    <property type="protein sequence ID" value="MDC0742971.1"/>
    <property type="molecule type" value="Genomic_DNA"/>
</dbReference>
<comment type="caution">
    <text evidence="1">The sequence shown here is derived from an EMBL/GenBank/DDBJ whole genome shotgun (WGS) entry which is preliminary data.</text>
</comment>
<organism evidence="1 2">
    <name type="scientific">Polyangium mundeleinium</name>
    <dbReference type="NCBI Taxonomy" id="2995306"/>
    <lineage>
        <taxon>Bacteria</taxon>
        <taxon>Pseudomonadati</taxon>
        <taxon>Myxococcota</taxon>
        <taxon>Polyangia</taxon>
        <taxon>Polyangiales</taxon>
        <taxon>Polyangiaceae</taxon>
        <taxon>Polyangium</taxon>
    </lineage>
</organism>
<dbReference type="RefSeq" id="WP_271918337.1">
    <property type="nucleotide sequence ID" value="NZ_JAQNDO010000001.1"/>
</dbReference>
<protein>
    <recommendedName>
        <fullName evidence="3">Cytochrome c domain-containing protein</fullName>
    </recommendedName>
</protein>
<sequence length="419" mass="47532">MAVHPAAVPPCPTDLPGWRDWHKRMTDTFFASNLRDEILLEIGAQLRRCNLQLEAVPAAKKCMRNFSSFFEAVTREKLTTGHLLGASIPDEKYFSEMPYPEMLELPEALKDQQFLRWLDTNDDESLASALRYIDQINETVLEPPFEWVAFIYESQHLPTPDGTGALGRFFIYVPRQDFDQHIQFGLQHDPARELPKGVSVVAVQKTEAGTGEALRRPRARMKDFWRKRDGERIEISTRLKETGLAENCYACHKQATLPITPDPLKFDQERFGAALNTINKRMASYGAIDLDGFTRAAYGPPMGPRTSPLRTPEFLADCSAGLVKPERLARLGEAMQCATCHDGDRRGELNYPSGIRMQPKGGTLMSWYVVNHQKMPLGVTDLSLFERKALVMCLNAEYYRGQGDQPGLLESWMRQEACW</sequence>
<evidence type="ECO:0000313" key="1">
    <source>
        <dbReference type="EMBL" id="MDC0742971.1"/>
    </source>
</evidence>
<proteinExistence type="predicted"/>
<evidence type="ECO:0008006" key="3">
    <source>
        <dbReference type="Google" id="ProtNLM"/>
    </source>
</evidence>
<keyword evidence="2" id="KW-1185">Reference proteome</keyword>
<gene>
    <name evidence="1" type="ORF">POL67_16600</name>
</gene>
<evidence type="ECO:0000313" key="2">
    <source>
        <dbReference type="Proteomes" id="UP001221411"/>
    </source>
</evidence>
<dbReference type="Proteomes" id="UP001221411">
    <property type="component" value="Unassembled WGS sequence"/>
</dbReference>
<reference evidence="1 2" key="1">
    <citation type="submission" date="2022-11" db="EMBL/GenBank/DDBJ databases">
        <title>Minimal conservation of predation-associated metabolite biosynthetic gene clusters underscores biosynthetic potential of Myxococcota including descriptions for ten novel species: Archangium lansinium sp. nov., Myxococcus landrumus sp. nov., Nannocystis bai.</title>
        <authorList>
            <person name="Ahearne A."/>
            <person name="Stevens C."/>
            <person name="Dowd S."/>
        </authorList>
    </citation>
    <scope>NUCLEOTIDE SEQUENCE [LARGE SCALE GENOMIC DNA]</scope>
    <source>
        <strain evidence="1 2">RJM3</strain>
    </source>
</reference>